<feature type="domain" description="N-acetyltransferase" evidence="1">
    <location>
        <begin position="136"/>
        <end position="267"/>
    </location>
</feature>
<dbReference type="NCBIfam" id="TIGR03827">
    <property type="entry name" value="GNAT_ablB"/>
    <property type="match status" value="1"/>
</dbReference>
<organism evidence="2 3">
    <name type="scientific">Ferrimonas sediminicola</name>
    <dbReference type="NCBI Taxonomy" id="2569538"/>
    <lineage>
        <taxon>Bacteria</taxon>
        <taxon>Pseudomonadati</taxon>
        <taxon>Pseudomonadota</taxon>
        <taxon>Gammaproteobacteria</taxon>
        <taxon>Alteromonadales</taxon>
        <taxon>Ferrimonadaceae</taxon>
        <taxon>Ferrimonas</taxon>
    </lineage>
</organism>
<dbReference type="SUPFAM" id="SSF55729">
    <property type="entry name" value="Acyl-CoA N-acyltransferases (Nat)"/>
    <property type="match status" value="1"/>
</dbReference>
<dbReference type="InterPro" id="IPR022525">
    <property type="entry name" value="GNAT_AblB"/>
</dbReference>
<dbReference type="CDD" id="cd04301">
    <property type="entry name" value="NAT_SF"/>
    <property type="match status" value="1"/>
</dbReference>
<comment type="caution">
    <text evidence="2">The sequence shown here is derived from an EMBL/GenBank/DDBJ whole genome shotgun (WGS) entry which is preliminary data.</text>
</comment>
<dbReference type="EMBL" id="SWCI01000005">
    <property type="protein sequence ID" value="TKB48875.1"/>
    <property type="molecule type" value="Genomic_DNA"/>
</dbReference>
<sequence>MSNLLASPPPQAPYDVLASLEGAQIQHGPNNNRIYLMELGKADPARLIDQMQDLAAEKGYGKIFAKVPEHRASQFLAKGFRLEARIPDFYPECDALFLGHYPDPRRALDGETHQLHRVLQLAKRNLAPVPSTAVDTGVRRCTPEDVRTMARLYRRVFPSYPFAIDDPDFLLDSMRDNVDYFCIEQQGRMLAVAAAEKAPHSLTAEMTDFATLPDAQGHGFAGRLLQQMERQISHQGYRLAYTIARAHSVGMNRTFARHRYLMAGRLTNNTQIGGRIETMNVWYKPLR</sequence>
<evidence type="ECO:0000313" key="3">
    <source>
        <dbReference type="Proteomes" id="UP000305674"/>
    </source>
</evidence>
<dbReference type="OrthoDB" id="6289717at2"/>
<keyword evidence="2" id="KW-0808">Transferase</keyword>
<name>A0A4U1BDL6_9GAMM</name>
<accession>A0A4U1BDL6</accession>
<dbReference type="InterPro" id="IPR016181">
    <property type="entry name" value="Acyl_CoA_acyltransferase"/>
</dbReference>
<dbReference type="RefSeq" id="WP_136853069.1">
    <property type="nucleotide sequence ID" value="NZ_SWCI01000005.1"/>
</dbReference>
<dbReference type="Pfam" id="PF00583">
    <property type="entry name" value="Acetyltransf_1"/>
    <property type="match status" value="1"/>
</dbReference>
<dbReference type="Proteomes" id="UP000305674">
    <property type="component" value="Unassembled WGS sequence"/>
</dbReference>
<evidence type="ECO:0000259" key="1">
    <source>
        <dbReference type="PROSITE" id="PS51186"/>
    </source>
</evidence>
<protein>
    <submittedName>
        <fullName evidence="2">Putative beta-lysine N-acetyltransferase</fullName>
    </submittedName>
</protein>
<dbReference type="InterPro" id="IPR000182">
    <property type="entry name" value="GNAT_dom"/>
</dbReference>
<keyword evidence="3" id="KW-1185">Reference proteome</keyword>
<evidence type="ECO:0000313" key="2">
    <source>
        <dbReference type="EMBL" id="TKB48875.1"/>
    </source>
</evidence>
<dbReference type="Gene3D" id="3.40.630.30">
    <property type="match status" value="1"/>
</dbReference>
<dbReference type="AlphaFoldDB" id="A0A4U1BDL6"/>
<gene>
    <name evidence="2" type="primary">ablB</name>
    <name evidence="2" type="ORF">FCL40_09535</name>
</gene>
<reference evidence="2 3" key="1">
    <citation type="submission" date="2019-04" db="EMBL/GenBank/DDBJ databases">
        <authorList>
            <person name="Hwang J.C."/>
        </authorList>
    </citation>
    <scope>NUCLEOTIDE SEQUENCE [LARGE SCALE GENOMIC DNA]</scope>
    <source>
        <strain evidence="2 3">IMCC35001</strain>
    </source>
</reference>
<dbReference type="GO" id="GO:0008080">
    <property type="term" value="F:N-acetyltransferase activity"/>
    <property type="evidence" value="ECO:0007669"/>
    <property type="project" value="InterPro"/>
</dbReference>
<proteinExistence type="predicted"/>
<dbReference type="PROSITE" id="PS51186">
    <property type="entry name" value="GNAT"/>
    <property type="match status" value="1"/>
</dbReference>